<dbReference type="GO" id="GO:0042424">
    <property type="term" value="P:catecholamine catabolic process"/>
    <property type="evidence" value="ECO:0007669"/>
    <property type="project" value="TreeGrafter"/>
</dbReference>
<evidence type="ECO:0000256" key="6">
    <source>
        <dbReference type="ARBA" id="ARBA00022939"/>
    </source>
</evidence>
<protein>
    <recommendedName>
        <fullName evidence="1">catechol O-methyltransferase</fullName>
        <ecNumber evidence="1">2.1.1.6</ecNumber>
    </recommendedName>
</protein>
<evidence type="ECO:0000256" key="7">
    <source>
        <dbReference type="ARBA" id="ARBA00023453"/>
    </source>
</evidence>
<dbReference type="InterPro" id="IPR029063">
    <property type="entry name" value="SAM-dependent_MTases_sf"/>
</dbReference>
<comment type="similarity">
    <text evidence="7">Belongs to the class I-like SAM-binding methyltransferase superfamily. Cation-dependent O-methyltransferase family.</text>
</comment>
<evidence type="ECO:0000256" key="2">
    <source>
        <dbReference type="ARBA" id="ARBA00022603"/>
    </source>
</evidence>
<evidence type="ECO:0000256" key="5">
    <source>
        <dbReference type="ARBA" id="ARBA00022867"/>
    </source>
</evidence>
<dbReference type="SUPFAM" id="SSF53335">
    <property type="entry name" value="S-adenosyl-L-methionine-dependent methyltransferases"/>
    <property type="match status" value="1"/>
</dbReference>
<dbReference type="PANTHER" id="PTHR43836">
    <property type="entry name" value="CATECHOL O-METHYLTRANSFERASE 1-RELATED"/>
    <property type="match status" value="1"/>
</dbReference>
<keyword evidence="8" id="KW-0812">Transmembrane</keyword>
<gene>
    <name evidence="9" type="primary">Lrtomt-001</name>
</gene>
<dbReference type="PROSITE" id="PS51682">
    <property type="entry name" value="SAM_OMT_I"/>
    <property type="match status" value="1"/>
</dbReference>
<dbReference type="AlphaFoldDB" id="A0A6F9DK85"/>
<dbReference type="InterPro" id="IPR002935">
    <property type="entry name" value="SAM_O-MeTrfase"/>
</dbReference>
<evidence type="ECO:0000256" key="4">
    <source>
        <dbReference type="ARBA" id="ARBA00022691"/>
    </source>
</evidence>
<accession>A0A6F9DK85</accession>
<keyword evidence="8" id="KW-0472">Membrane</keyword>
<dbReference type="Gene3D" id="3.40.50.150">
    <property type="entry name" value="Vaccinia Virus protein VP39"/>
    <property type="match status" value="1"/>
</dbReference>
<dbReference type="GO" id="GO:0016206">
    <property type="term" value="F:catechol O-methyltransferase activity"/>
    <property type="evidence" value="ECO:0007669"/>
    <property type="project" value="UniProtKB-EC"/>
</dbReference>
<evidence type="ECO:0000256" key="3">
    <source>
        <dbReference type="ARBA" id="ARBA00022679"/>
    </source>
</evidence>
<evidence type="ECO:0000256" key="8">
    <source>
        <dbReference type="SAM" id="Phobius"/>
    </source>
</evidence>
<sequence>MTEKIVERSAFPGAKLLDPTKYGNEEYLIVALFGFILFVAIKHLIFHTIYFWWFQHGRFYIPNTLWTILTGKTLSKRLLNHVSTSSHGNDLNGILNVMDEYFKNKEFAPSLGETKGKVVDEVLEKHKPNSVLIIGCHLGYCLLRILKSLPDNATVFVIEENAEFIATSKQLVAMTKTTIKVTYMCGNAKDLLSTLHCDYGVEKLDFIFLNRISHEEPSHLPLVHLLEGNSENTHSFVHQSGNLDNSKRTVMLADKVVMPGDPSFLKYVRESDHYETKYYQMSLEHSSHEIVDGMEVAIYTGS</sequence>
<dbReference type="PANTHER" id="PTHR43836:SF2">
    <property type="entry name" value="CATECHOL O-METHYLTRANSFERASE 1-RELATED"/>
    <property type="match status" value="1"/>
</dbReference>
<evidence type="ECO:0000313" key="9">
    <source>
        <dbReference type="EMBL" id="CAB3263549.1"/>
    </source>
</evidence>
<dbReference type="EMBL" id="LR787687">
    <property type="protein sequence ID" value="CAB3263549.1"/>
    <property type="molecule type" value="mRNA"/>
</dbReference>
<reference evidence="9" key="1">
    <citation type="submission" date="2020-04" db="EMBL/GenBank/DDBJ databases">
        <authorList>
            <person name="Neveu A P."/>
        </authorList>
    </citation>
    <scope>NUCLEOTIDE SEQUENCE</scope>
    <source>
        <tissue evidence="9">Whole embryo</tissue>
    </source>
</reference>
<dbReference type="Pfam" id="PF01596">
    <property type="entry name" value="Methyltransf_3"/>
    <property type="match status" value="1"/>
</dbReference>
<dbReference type="GO" id="GO:0042417">
    <property type="term" value="P:dopamine metabolic process"/>
    <property type="evidence" value="ECO:0007669"/>
    <property type="project" value="TreeGrafter"/>
</dbReference>
<evidence type="ECO:0000256" key="1">
    <source>
        <dbReference type="ARBA" id="ARBA00012880"/>
    </source>
</evidence>
<name>A0A6F9DK85_9ASCI</name>
<dbReference type="GO" id="GO:0032502">
    <property type="term" value="P:developmental process"/>
    <property type="evidence" value="ECO:0007669"/>
    <property type="project" value="TreeGrafter"/>
</dbReference>
<dbReference type="GO" id="GO:0032259">
    <property type="term" value="P:methylation"/>
    <property type="evidence" value="ECO:0007669"/>
    <property type="project" value="UniProtKB-KW"/>
</dbReference>
<keyword evidence="4" id="KW-0949">S-adenosyl-L-methionine</keyword>
<keyword evidence="5" id="KW-0531">Neurotransmitter degradation</keyword>
<organism evidence="9">
    <name type="scientific">Phallusia mammillata</name>
    <dbReference type="NCBI Taxonomy" id="59560"/>
    <lineage>
        <taxon>Eukaryota</taxon>
        <taxon>Metazoa</taxon>
        <taxon>Chordata</taxon>
        <taxon>Tunicata</taxon>
        <taxon>Ascidiacea</taxon>
        <taxon>Phlebobranchia</taxon>
        <taxon>Ascidiidae</taxon>
        <taxon>Phallusia</taxon>
    </lineage>
</organism>
<keyword evidence="3 9" id="KW-0808">Transferase</keyword>
<keyword evidence="2 9" id="KW-0489">Methyltransferase</keyword>
<feature type="transmembrane region" description="Helical" evidence="8">
    <location>
        <begin position="27"/>
        <end position="53"/>
    </location>
</feature>
<keyword evidence="6" id="KW-0128">Catecholamine metabolism</keyword>
<dbReference type="EC" id="2.1.1.6" evidence="1"/>
<keyword evidence="8" id="KW-1133">Transmembrane helix</keyword>
<proteinExistence type="evidence at transcript level"/>